<name>A0A8T0EV12_ARGBR</name>
<reference evidence="1" key="1">
    <citation type="journal article" date="2020" name="bioRxiv">
        <title>Chromosome-level reference genome of the European wasp spider Argiope bruennichi: a resource for studies on range expansion and evolutionary adaptation.</title>
        <authorList>
            <person name="Sheffer M.M."/>
            <person name="Hoppe A."/>
            <person name="Krehenwinkel H."/>
            <person name="Uhl G."/>
            <person name="Kuss A.W."/>
            <person name="Jensen L."/>
            <person name="Jensen C."/>
            <person name="Gillespie R.G."/>
            <person name="Hoff K.J."/>
            <person name="Prost S."/>
        </authorList>
    </citation>
    <scope>NUCLEOTIDE SEQUENCE</scope>
</reference>
<keyword evidence="2" id="KW-1185">Reference proteome</keyword>
<accession>A0A8T0EV12</accession>
<sequence>MFPQLRSIVNLRTRTSQRFTSFGVKRKDWTLARGAMCLSSLPVGWLSLKSFPDYTGQPCCEFADHRCCCKMARKFLTVEEAFEYMNSLSDEEFDDPKMSIISMEPDAVIDEEGIDDSFTNCNTDEICGDLEIRDTAGIIEVLSNICEIRNSFLCGEMIKTSTAKFPFNLCSESRSENAFHMGCRQEDHTTQFAFHESTINYDDIIDLQLGSSADVYKRTVDLIQFEISLHMSLIVLVSIIESISGTLHRVTVDQDV</sequence>
<comment type="caution">
    <text evidence="1">The sequence shown here is derived from an EMBL/GenBank/DDBJ whole genome shotgun (WGS) entry which is preliminary data.</text>
</comment>
<dbReference type="EMBL" id="JABXBU010001863">
    <property type="protein sequence ID" value="KAF8781427.1"/>
    <property type="molecule type" value="Genomic_DNA"/>
</dbReference>
<dbReference type="Proteomes" id="UP000807504">
    <property type="component" value="Unassembled WGS sequence"/>
</dbReference>
<reference evidence="1" key="2">
    <citation type="submission" date="2020-06" db="EMBL/GenBank/DDBJ databases">
        <authorList>
            <person name="Sheffer M."/>
        </authorList>
    </citation>
    <scope>NUCLEOTIDE SEQUENCE</scope>
</reference>
<dbReference type="AlphaFoldDB" id="A0A8T0EV12"/>
<protein>
    <submittedName>
        <fullName evidence="1">Uncharacterized protein</fullName>
    </submittedName>
</protein>
<proteinExistence type="predicted"/>
<organism evidence="1 2">
    <name type="scientific">Argiope bruennichi</name>
    <name type="common">Wasp spider</name>
    <name type="synonym">Aranea bruennichi</name>
    <dbReference type="NCBI Taxonomy" id="94029"/>
    <lineage>
        <taxon>Eukaryota</taxon>
        <taxon>Metazoa</taxon>
        <taxon>Ecdysozoa</taxon>
        <taxon>Arthropoda</taxon>
        <taxon>Chelicerata</taxon>
        <taxon>Arachnida</taxon>
        <taxon>Araneae</taxon>
        <taxon>Araneomorphae</taxon>
        <taxon>Entelegynae</taxon>
        <taxon>Araneoidea</taxon>
        <taxon>Araneidae</taxon>
        <taxon>Argiope</taxon>
    </lineage>
</organism>
<evidence type="ECO:0000313" key="1">
    <source>
        <dbReference type="EMBL" id="KAF8781427.1"/>
    </source>
</evidence>
<evidence type="ECO:0000313" key="2">
    <source>
        <dbReference type="Proteomes" id="UP000807504"/>
    </source>
</evidence>
<gene>
    <name evidence="1" type="ORF">HNY73_011821</name>
</gene>